<dbReference type="InterPro" id="IPR008775">
    <property type="entry name" value="Phytyl_CoA_dOase-like"/>
</dbReference>
<keyword evidence="3" id="KW-1185">Reference proteome</keyword>
<accession>A0ABV2EL70</accession>
<comment type="cofactor">
    <cofactor evidence="1">
        <name>Fe(2+)</name>
        <dbReference type="ChEBI" id="CHEBI:29033"/>
    </cofactor>
</comment>
<dbReference type="Gene3D" id="2.60.120.620">
    <property type="entry name" value="q2cbj1_9rhob like domain"/>
    <property type="match status" value="1"/>
</dbReference>
<evidence type="ECO:0008006" key="4">
    <source>
        <dbReference type="Google" id="ProtNLM"/>
    </source>
</evidence>
<organism evidence="2 3">
    <name type="scientific">Phenylobacterium koreense</name>
    <dbReference type="NCBI Taxonomy" id="266125"/>
    <lineage>
        <taxon>Bacteria</taxon>
        <taxon>Pseudomonadati</taxon>
        <taxon>Pseudomonadota</taxon>
        <taxon>Alphaproteobacteria</taxon>
        <taxon>Caulobacterales</taxon>
        <taxon>Caulobacteraceae</taxon>
        <taxon>Phenylobacterium</taxon>
    </lineage>
</organism>
<reference evidence="2 3" key="1">
    <citation type="submission" date="2024-06" db="EMBL/GenBank/DDBJ databases">
        <title>Genomic Encyclopedia of Type Strains, Phase IV (KMG-IV): sequencing the most valuable type-strain genomes for metagenomic binning, comparative biology and taxonomic classification.</title>
        <authorList>
            <person name="Goeker M."/>
        </authorList>
    </citation>
    <scope>NUCLEOTIDE SEQUENCE [LARGE SCALE GENOMIC DNA]</scope>
    <source>
        <strain evidence="2 3">DSM 17809</strain>
    </source>
</reference>
<evidence type="ECO:0000313" key="3">
    <source>
        <dbReference type="Proteomes" id="UP001549110"/>
    </source>
</evidence>
<evidence type="ECO:0000313" key="2">
    <source>
        <dbReference type="EMBL" id="MET3527782.1"/>
    </source>
</evidence>
<gene>
    <name evidence="2" type="ORF">ABID41_002900</name>
</gene>
<proteinExistence type="predicted"/>
<dbReference type="Pfam" id="PF05721">
    <property type="entry name" value="PhyH"/>
    <property type="match status" value="1"/>
</dbReference>
<protein>
    <recommendedName>
        <fullName evidence="4">Phytanoyl-CoA dioxygenase</fullName>
    </recommendedName>
</protein>
<name>A0ABV2EL70_9CAUL</name>
<dbReference type="PANTHER" id="PTHR20883:SF48">
    <property type="entry name" value="ECTOINE DIOXYGENASE"/>
    <property type="match status" value="1"/>
</dbReference>
<sequence>MTMLPERPWFETEAYEDYIVRSGFDTETAAFIRDMAEHGYAVVDLGDEARELCDRAIADTRRYFKRPGISRVQDAWYRSRAVRKLASSSRIRELLRAAYGRDPFPFQTLNFEAGSQQPLHADTIHFSSVPERFMCGVWIALEDVEEGAGPLVYHPGSHKLPIMTMREAGVNTALPAVEDYERAFVPRFAERIAAAGLPARHALIKKGWAFVWAANLAHGGSAITKPGSTRRSLVVHCYFEDCLYYTPMTSDETAGRYDLRVPANVRTGLWTWPRLNGRPAQMRAKRVFGGVIRDVLRIPFAN</sequence>
<evidence type="ECO:0000256" key="1">
    <source>
        <dbReference type="ARBA" id="ARBA00001954"/>
    </source>
</evidence>
<comment type="caution">
    <text evidence="2">The sequence shown here is derived from an EMBL/GenBank/DDBJ whole genome shotgun (WGS) entry which is preliminary data.</text>
</comment>
<dbReference type="PANTHER" id="PTHR20883">
    <property type="entry name" value="PHYTANOYL-COA DIOXYGENASE DOMAIN CONTAINING 1"/>
    <property type="match status" value="1"/>
</dbReference>
<dbReference type="EMBL" id="JBEPLU010000002">
    <property type="protein sequence ID" value="MET3527782.1"/>
    <property type="molecule type" value="Genomic_DNA"/>
</dbReference>
<dbReference type="SUPFAM" id="SSF51197">
    <property type="entry name" value="Clavaminate synthase-like"/>
    <property type="match status" value="1"/>
</dbReference>
<dbReference type="Proteomes" id="UP001549110">
    <property type="component" value="Unassembled WGS sequence"/>
</dbReference>